<dbReference type="SUPFAM" id="SSF56524">
    <property type="entry name" value="Oxidoreductase molybdopterin-binding domain"/>
    <property type="match status" value="1"/>
</dbReference>
<dbReference type="STRING" id="1387353.BSF38_04280"/>
<dbReference type="OrthoDB" id="277076at2"/>
<evidence type="ECO:0000256" key="1">
    <source>
        <dbReference type="SAM" id="MobiDB-lite"/>
    </source>
</evidence>
<evidence type="ECO:0000313" key="3">
    <source>
        <dbReference type="EMBL" id="APW62728.1"/>
    </source>
</evidence>
<feature type="compositionally biased region" description="Basic and acidic residues" evidence="1">
    <location>
        <begin position="141"/>
        <end position="161"/>
    </location>
</feature>
<dbReference type="Gene3D" id="3.90.420.10">
    <property type="entry name" value="Oxidoreductase, molybdopterin-binding domain"/>
    <property type="match status" value="1"/>
</dbReference>
<dbReference type="RefSeq" id="WP_076349030.1">
    <property type="nucleotide sequence ID" value="NZ_CP019082.1"/>
</dbReference>
<evidence type="ECO:0000259" key="2">
    <source>
        <dbReference type="Pfam" id="PF00174"/>
    </source>
</evidence>
<protein>
    <recommendedName>
        <fullName evidence="2">Oxidoreductase molybdopterin-binding domain-containing protein</fullName>
    </recommendedName>
</protein>
<dbReference type="Pfam" id="PF00174">
    <property type="entry name" value="Oxidored_molyb"/>
    <property type="match status" value="1"/>
</dbReference>
<dbReference type="InterPro" id="IPR000572">
    <property type="entry name" value="OxRdtase_Mopterin-bd_dom"/>
</dbReference>
<dbReference type="InterPro" id="IPR036374">
    <property type="entry name" value="OxRdtase_Mopterin-bd_sf"/>
</dbReference>
<feature type="domain" description="Oxidoreductase molybdopterin-binding" evidence="2">
    <location>
        <begin position="47"/>
        <end position="139"/>
    </location>
</feature>
<dbReference type="Proteomes" id="UP000186309">
    <property type="component" value="Chromosome"/>
</dbReference>
<gene>
    <name evidence="3" type="ORF">BSF38_04280</name>
</gene>
<keyword evidence="4" id="KW-1185">Reference proteome</keyword>
<dbReference type="AlphaFoldDB" id="A0A1U7CUZ8"/>
<sequence length="161" mass="17510">MSDQPTLLIVDGAVAKPLRLSFDDLAGLPAADRVDDISRFHPNRQGSGVTLEAVLRLAEVSPEARYITLHADRDDFHVPVPLQAVRAEAVIVFHLNGVPLGPKHGGPIRFIIPNPAACHTDELDDCANVKYLSRMEVTTGRGRDTRPTTDAEHAALHEKQG</sequence>
<evidence type="ECO:0000313" key="4">
    <source>
        <dbReference type="Proteomes" id="UP000186309"/>
    </source>
</evidence>
<dbReference type="KEGG" id="pbor:BSF38_04280"/>
<proteinExistence type="predicted"/>
<name>A0A1U7CUZ8_9BACT</name>
<dbReference type="EMBL" id="CP019082">
    <property type="protein sequence ID" value="APW62728.1"/>
    <property type="molecule type" value="Genomic_DNA"/>
</dbReference>
<feature type="region of interest" description="Disordered" evidence="1">
    <location>
        <begin position="139"/>
        <end position="161"/>
    </location>
</feature>
<reference evidence="4" key="1">
    <citation type="submission" date="2016-12" db="EMBL/GenBank/DDBJ databases">
        <title>Comparative genomics of four Isosphaeraceae planctomycetes: a common pool of plasmids and glycoside hydrolase genes.</title>
        <authorList>
            <person name="Ivanova A."/>
        </authorList>
    </citation>
    <scope>NUCLEOTIDE SEQUENCE [LARGE SCALE GENOMIC DNA]</scope>
    <source>
        <strain evidence="4">PX4</strain>
    </source>
</reference>
<organism evidence="3 4">
    <name type="scientific">Paludisphaera borealis</name>
    <dbReference type="NCBI Taxonomy" id="1387353"/>
    <lineage>
        <taxon>Bacteria</taxon>
        <taxon>Pseudomonadati</taxon>
        <taxon>Planctomycetota</taxon>
        <taxon>Planctomycetia</taxon>
        <taxon>Isosphaerales</taxon>
        <taxon>Isosphaeraceae</taxon>
        <taxon>Paludisphaera</taxon>
    </lineage>
</organism>
<accession>A0A1U7CUZ8</accession>